<comment type="caution">
    <text evidence="4">The sequence shown here is derived from an EMBL/GenBank/DDBJ whole genome shotgun (WGS) entry which is preliminary data.</text>
</comment>
<dbReference type="RefSeq" id="WP_107665784.1">
    <property type="nucleotide sequence ID" value="NZ_PZKG01000191.1"/>
</dbReference>
<dbReference type="Proteomes" id="UP000241010">
    <property type="component" value="Unassembled WGS sequence"/>
</dbReference>
<dbReference type="GO" id="GO:0016747">
    <property type="term" value="F:acyltransferase activity, transferring groups other than amino-acyl groups"/>
    <property type="evidence" value="ECO:0007669"/>
    <property type="project" value="InterPro"/>
</dbReference>
<dbReference type="OrthoDB" id="9796461at2"/>
<evidence type="ECO:0000313" key="4">
    <source>
        <dbReference type="EMBL" id="PTE19725.1"/>
    </source>
</evidence>
<dbReference type="EMBL" id="PZKG01000191">
    <property type="protein sequence ID" value="PTE19725.1"/>
    <property type="molecule type" value="Genomic_DNA"/>
</dbReference>
<accession>A0A2T4JPA8</accession>
<feature type="transmembrane region" description="Helical" evidence="1">
    <location>
        <begin position="99"/>
        <end position="116"/>
    </location>
</feature>
<keyword evidence="1" id="KW-0472">Membrane</keyword>
<feature type="domain" description="SGNH" evidence="3">
    <location>
        <begin position="402"/>
        <end position="626"/>
    </location>
</feature>
<feature type="transmembrane region" description="Helical" evidence="1">
    <location>
        <begin position="216"/>
        <end position="232"/>
    </location>
</feature>
<feature type="transmembrane region" description="Helical" evidence="1">
    <location>
        <begin position="161"/>
        <end position="180"/>
    </location>
</feature>
<dbReference type="AlphaFoldDB" id="A0A2T4JPA8"/>
<dbReference type="PANTHER" id="PTHR23028">
    <property type="entry name" value="ACETYLTRANSFERASE"/>
    <property type="match status" value="1"/>
</dbReference>
<dbReference type="PANTHER" id="PTHR23028:SF53">
    <property type="entry name" value="ACYL_TRANSF_3 DOMAIN-CONTAINING PROTEIN"/>
    <property type="match status" value="1"/>
</dbReference>
<dbReference type="GO" id="GO:0016020">
    <property type="term" value="C:membrane"/>
    <property type="evidence" value="ECO:0007669"/>
    <property type="project" value="TreeGrafter"/>
</dbReference>
<gene>
    <name evidence="4" type="ORF">C5F48_21345</name>
</gene>
<dbReference type="InterPro" id="IPR050879">
    <property type="entry name" value="Acyltransferase_3"/>
</dbReference>
<feature type="transmembrane region" description="Helical" evidence="1">
    <location>
        <begin position="187"/>
        <end position="210"/>
    </location>
</feature>
<evidence type="ECO:0000259" key="2">
    <source>
        <dbReference type="Pfam" id="PF01757"/>
    </source>
</evidence>
<proteinExistence type="predicted"/>
<sequence length="648" mass="72058">MKYRPEIDGLRALAVIPVILFHANFPVVTGGFVGVDVFFVISGYLITTIIAQELEDGRFSISEFYARRARRILPALFLVLVVCVPLAVVTMMPNQLFEFGRSLIAVLLFASNIQLWREGGYFEADSEIKPLLHTWSLAVEEQFYVLFPILLILLWRFGRGVVFWILLAIAAGSLVVAEALRWASVPVSFYLTPFRAWELLAGSLCALVLLNRPQKGNSWLAALGLLMILVAIDKFHKWTPMPSAYGLLPVAGAALIILFATRETLVGKLLSLRPIVMIGLISYSAYLWHQPLFAFARLSSFEEPSPQAFLGLSIASLLLGWLTWRFVELPFRRKGGLTFRHARAAIVGGLAGTVGLAVTGVLMMSMNGFPQRFPAEARQQFAAGEWSSRCLFQISDGPVRFPTEGCSFGEGSRTVAIIGDSVAASIAPALIDRFRDQDVQVLQLTHGMCLPATRTIPTTHIAGACADYIRRASLYLEEVGVDLIITAALWSDFGASTTYDGASIREMTEEQRNLVAADISETLGRFGVPVLLVMPYPRASVRILDAVGRYFARNRAILAEYFVEMDDFQTSSEVTFDVLNRVRLPNLTKVYAHTAMCRDERCYFVDDSRLLLSDAMHFTRYGSERVLDLPAFRQWFEDHEFVKGGSGS</sequence>
<dbReference type="InterPro" id="IPR002656">
    <property type="entry name" value="Acyl_transf_3_dom"/>
</dbReference>
<evidence type="ECO:0000256" key="1">
    <source>
        <dbReference type="SAM" id="Phobius"/>
    </source>
</evidence>
<feature type="domain" description="Acyltransferase 3" evidence="2">
    <location>
        <begin position="5"/>
        <end position="325"/>
    </location>
</feature>
<protein>
    <submittedName>
        <fullName evidence="4">Acyltransferase</fullName>
    </submittedName>
</protein>
<keyword evidence="4" id="KW-0012">Acyltransferase</keyword>
<keyword evidence="5" id="KW-1185">Reference proteome</keyword>
<dbReference type="Pfam" id="PF19040">
    <property type="entry name" value="SGNH"/>
    <property type="match status" value="1"/>
</dbReference>
<feature type="transmembrane region" description="Helical" evidence="1">
    <location>
        <begin position="308"/>
        <end position="324"/>
    </location>
</feature>
<name>A0A2T4JPA8_9RHOB</name>
<keyword evidence="1" id="KW-1133">Transmembrane helix</keyword>
<dbReference type="Pfam" id="PF01757">
    <property type="entry name" value="Acyl_transf_3"/>
    <property type="match status" value="1"/>
</dbReference>
<reference evidence="4 5" key="1">
    <citation type="submission" date="2018-03" db="EMBL/GenBank/DDBJ databases">
        <title>Cereibacter changlensis.</title>
        <authorList>
            <person name="Meyer T.E."/>
            <person name="Miller S."/>
            <person name="Lodha T."/>
            <person name="Gandham S."/>
            <person name="Chintalapati S."/>
            <person name="Chintalapati V.R."/>
        </authorList>
    </citation>
    <scope>NUCLEOTIDE SEQUENCE [LARGE SCALE GENOMIC DNA]</scope>
    <source>
        <strain evidence="4 5">JA139</strain>
    </source>
</reference>
<feature type="transmembrane region" description="Helical" evidence="1">
    <location>
        <begin position="344"/>
        <end position="364"/>
    </location>
</feature>
<evidence type="ECO:0000313" key="5">
    <source>
        <dbReference type="Proteomes" id="UP000241010"/>
    </source>
</evidence>
<feature type="transmembrane region" description="Helical" evidence="1">
    <location>
        <begin position="72"/>
        <end position="93"/>
    </location>
</feature>
<feature type="transmembrane region" description="Helical" evidence="1">
    <location>
        <begin position="137"/>
        <end position="155"/>
    </location>
</feature>
<keyword evidence="4" id="KW-0808">Transferase</keyword>
<feature type="transmembrane region" description="Helical" evidence="1">
    <location>
        <begin position="274"/>
        <end position="296"/>
    </location>
</feature>
<dbReference type="GO" id="GO:0009103">
    <property type="term" value="P:lipopolysaccharide biosynthetic process"/>
    <property type="evidence" value="ECO:0007669"/>
    <property type="project" value="TreeGrafter"/>
</dbReference>
<evidence type="ECO:0000259" key="3">
    <source>
        <dbReference type="Pfam" id="PF19040"/>
    </source>
</evidence>
<feature type="transmembrane region" description="Helical" evidence="1">
    <location>
        <begin position="244"/>
        <end position="262"/>
    </location>
</feature>
<organism evidence="4 5">
    <name type="scientific">Cereibacter changlensis JA139</name>
    <dbReference type="NCBI Taxonomy" id="1188249"/>
    <lineage>
        <taxon>Bacteria</taxon>
        <taxon>Pseudomonadati</taxon>
        <taxon>Pseudomonadota</taxon>
        <taxon>Alphaproteobacteria</taxon>
        <taxon>Rhodobacterales</taxon>
        <taxon>Paracoccaceae</taxon>
        <taxon>Cereibacter</taxon>
    </lineage>
</organism>
<dbReference type="InterPro" id="IPR043968">
    <property type="entry name" value="SGNH"/>
</dbReference>
<feature type="transmembrane region" description="Helical" evidence="1">
    <location>
        <begin position="7"/>
        <end position="25"/>
    </location>
</feature>
<keyword evidence="1" id="KW-0812">Transmembrane</keyword>